<evidence type="ECO:0008006" key="3">
    <source>
        <dbReference type="Google" id="ProtNLM"/>
    </source>
</evidence>
<comment type="caution">
    <text evidence="1">The sequence shown here is derived from an EMBL/GenBank/DDBJ whole genome shotgun (WGS) entry which is preliminary data.</text>
</comment>
<feature type="non-terminal residue" evidence="1">
    <location>
        <position position="70"/>
    </location>
</feature>
<protein>
    <recommendedName>
        <fullName evidence="3">RNase H type-1 domain-containing protein</fullName>
    </recommendedName>
</protein>
<dbReference type="Proteomes" id="UP000593572">
    <property type="component" value="Unassembled WGS sequence"/>
</dbReference>
<gene>
    <name evidence="1" type="ORF">Golob_012382</name>
</gene>
<accession>A0A7J8LL93</accession>
<dbReference type="AlphaFoldDB" id="A0A7J8LL93"/>
<reference evidence="1 2" key="1">
    <citation type="journal article" date="2019" name="Genome Biol. Evol.">
        <title>Insights into the evolution of the New World diploid cottons (Gossypium, subgenus Houzingenia) based on genome sequencing.</title>
        <authorList>
            <person name="Grover C.E."/>
            <person name="Arick M.A. 2nd"/>
            <person name="Thrash A."/>
            <person name="Conover J.L."/>
            <person name="Sanders W.S."/>
            <person name="Peterson D.G."/>
            <person name="Frelichowski J.E."/>
            <person name="Scheffler J.A."/>
            <person name="Scheffler B.E."/>
            <person name="Wendel J.F."/>
        </authorList>
    </citation>
    <scope>NUCLEOTIDE SEQUENCE [LARGE SCALE GENOMIC DNA]</scope>
    <source>
        <strain evidence="1">157</strain>
        <tissue evidence="1">Leaf</tissue>
    </source>
</reference>
<dbReference type="EMBL" id="JABEZX010000004">
    <property type="protein sequence ID" value="MBA0553180.1"/>
    <property type="molecule type" value="Genomic_DNA"/>
</dbReference>
<keyword evidence="2" id="KW-1185">Reference proteome</keyword>
<name>A0A7J8LL93_9ROSI</name>
<proteinExistence type="predicted"/>
<evidence type="ECO:0000313" key="1">
    <source>
        <dbReference type="EMBL" id="MBA0553180.1"/>
    </source>
</evidence>
<evidence type="ECO:0000313" key="2">
    <source>
        <dbReference type="Proteomes" id="UP000593572"/>
    </source>
</evidence>
<sequence length="70" mass="8299">METVVAIQNEARDELDSTLIRRIHQNLSRVRHWGIRHIPREHNRETDGIAKQFKERRKGLQVFEVSLLGN</sequence>
<organism evidence="1 2">
    <name type="scientific">Gossypium lobatum</name>
    <dbReference type="NCBI Taxonomy" id="34289"/>
    <lineage>
        <taxon>Eukaryota</taxon>
        <taxon>Viridiplantae</taxon>
        <taxon>Streptophyta</taxon>
        <taxon>Embryophyta</taxon>
        <taxon>Tracheophyta</taxon>
        <taxon>Spermatophyta</taxon>
        <taxon>Magnoliopsida</taxon>
        <taxon>eudicotyledons</taxon>
        <taxon>Gunneridae</taxon>
        <taxon>Pentapetalae</taxon>
        <taxon>rosids</taxon>
        <taxon>malvids</taxon>
        <taxon>Malvales</taxon>
        <taxon>Malvaceae</taxon>
        <taxon>Malvoideae</taxon>
        <taxon>Gossypium</taxon>
    </lineage>
</organism>